<evidence type="ECO:0000313" key="2">
    <source>
        <dbReference type="Proteomes" id="UP000838756"/>
    </source>
</evidence>
<dbReference type="Proteomes" id="UP000838756">
    <property type="component" value="Unassembled WGS sequence"/>
</dbReference>
<gene>
    <name evidence="1" type="primary">jg21432</name>
    <name evidence="1" type="ORF">PAEG_LOCUS11854</name>
</gene>
<dbReference type="EMBL" id="CAKXAJ010025015">
    <property type="protein sequence ID" value="CAH2233950.1"/>
    <property type="molecule type" value="Genomic_DNA"/>
</dbReference>
<sequence length="124" mass="14368">MILPNYLSDFSATVIILVQYNCIKSCGEFLMKLVTNVMCRVNKKRPENEQISDINTEFQLTSVCVQIDDLIENKTPNPTEDFIIRINKDRIPNMEVDIVNAEKKIGFVDDVVHFINEKEHYEVS</sequence>
<name>A0A8S4RAV2_9NEOP</name>
<comment type="caution">
    <text evidence="1">The sequence shown here is derived from an EMBL/GenBank/DDBJ whole genome shotgun (WGS) entry which is preliminary data.</text>
</comment>
<accession>A0A8S4RAV2</accession>
<protein>
    <submittedName>
        <fullName evidence="1">Jg21432 protein</fullName>
    </submittedName>
</protein>
<dbReference type="AlphaFoldDB" id="A0A8S4RAV2"/>
<organism evidence="1 2">
    <name type="scientific">Pararge aegeria aegeria</name>
    <dbReference type="NCBI Taxonomy" id="348720"/>
    <lineage>
        <taxon>Eukaryota</taxon>
        <taxon>Metazoa</taxon>
        <taxon>Ecdysozoa</taxon>
        <taxon>Arthropoda</taxon>
        <taxon>Hexapoda</taxon>
        <taxon>Insecta</taxon>
        <taxon>Pterygota</taxon>
        <taxon>Neoptera</taxon>
        <taxon>Endopterygota</taxon>
        <taxon>Lepidoptera</taxon>
        <taxon>Glossata</taxon>
        <taxon>Ditrysia</taxon>
        <taxon>Papilionoidea</taxon>
        <taxon>Nymphalidae</taxon>
        <taxon>Satyrinae</taxon>
        <taxon>Satyrini</taxon>
        <taxon>Parargina</taxon>
        <taxon>Pararge</taxon>
    </lineage>
</organism>
<evidence type="ECO:0000313" key="1">
    <source>
        <dbReference type="EMBL" id="CAH2233950.1"/>
    </source>
</evidence>
<proteinExistence type="predicted"/>
<reference evidence="1" key="1">
    <citation type="submission" date="2022-03" db="EMBL/GenBank/DDBJ databases">
        <authorList>
            <person name="Lindestad O."/>
        </authorList>
    </citation>
    <scope>NUCLEOTIDE SEQUENCE</scope>
</reference>
<keyword evidence="2" id="KW-1185">Reference proteome</keyword>